<accession>A0ABV5AYQ0</accession>
<name>A0ABV5AYQ0_9BACL</name>
<keyword evidence="1" id="KW-0732">Signal</keyword>
<comment type="caution">
    <text evidence="2">The sequence shown here is derived from an EMBL/GenBank/DDBJ whole genome shotgun (WGS) entry which is preliminary data.</text>
</comment>
<gene>
    <name evidence="2" type="ORF">ACE41H_21535</name>
</gene>
<keyword evidence="3" id="KW-1185">Reference proteome</keyword>
<feature type="signal peptide" evidence="1">
    <location>
        <begin position="1"/>
        <end position="29"/>
    </location>
</feature>
<protein>
    <submittedName>
        <fullName evidence="2">Uncharacterized protein</fullName>
    </submittedName>
</protein>
<evidence type="ECO:0000256" key="1">
    <source>
        <dbReference type="SAM" id="SignalP"/>
    </source>
</evidence>
<sequence length="138" mass="14320">MNFAKKAALLSAASVLTLALGSSAGVVTAAPAGETQNSNDEVRIMVSWSGTAYLTKNAFSNITSSNNLFNDSPQVTNGADSPGNVTVRIKNESGQIVGSEKTIAPGKTVRLDQIPWDSGTYTLQGKGSVTGTYSISIY</sequence>
<reference evidence="2 3" key="1">
    <citation type="submission" date="2024-09" db="EMBL/GenBank/DDBJ databases">
        <title>Paenibacillus zeirhizospherea sp. nov., isolated from surface of the maize (Zea mays) roots in a horticulture field, Hungary.</title>
        <authorList>
            <person name="Marton D."/>
            <person name="Farkas M."/>
            <person name="Bedics A."/>
            <person name="Toth E."/>
            <person name="Tancsics A."/>
            <person name="Boka K."/>
            <person name="Maroti G."/>
            <person name="Kriszt B."/>
            <person name="Cserhati M."/>
        </authorList>
    </citation>
    <scope>NUCLEOTIDE SEQUENCE [LARGE SCALE GENOMIC DNA]</scope>
    <source>
        <strain evidence="2 3">KCTC 33519</strain>
    </source>
</reference>
<dbReference type="RefSeq" id="WP_375357619.1">
    <property type="nucleotide sequence ID" value="NZ_JBHHMI010000029.1"/>
</dbReference>
<proteinExistence type="predicted"/>
<evidence type="ECO:0000313" key="2">
    <source>
        <dbReference type="EMBL" id="MFB5269347.1"/>
    </source>
</evidence>
<feature type="chain" id="PRO_5046240230" evidence="1">
    <location>
        <begin position="30"/>
        <end position="138"/>
    </location>
</feature>
<dbReference type="EMBL" id="JBHHMI010000029">
    <property type="protein sequence ID" value="MFB5269347.1"/>
    <property type="molecule type" value="Genomic_DNA"/>
</dbReference>
<dbReference type="Proteomes" id="UP001580346">
    <property type="component" value="Unassembled WGS sequence"/>
</dbReference>
<organism evidence="2 3">
    <name type="scientific">Paenibacillus enshidis</name>
    <dbReference type="NCBI Taxonomy" id="1458439"/>
    <lineage>
        <taxon>Bacteria</taxon>
        <taxon>Bacillati</taxon>
        <taxon>Bacillota</taxon>
        <taxon>Bacilli</taxon>
        <taxon>Bacillales</taxon>
        <taxon>Paenibacillaceae</taxon>
        <taxon>Paenibacillus</taxon>
    </lineage>
</organism>
<evidence type="ECO:0000313" key="3">
    <source>
        <dbReference type="Proteomes" id="UP001580346"/>
    </source>
</evidence>